<reference evidence="1 2" key="1">
    <citation type="journal article" date="2022" name="Res Sq">
        <title>Evolution of multicellular longitudinally dividing oral cavity symbionts (Neisseriaceae).</title>
        <authorList>
            <person name="Nyongesa S."/>
            <person name="Weber P."/>
            <person name="Bernet E."/>
            <person name="Pullido F."/>
            <person name="Nieckarz M."/>
            <person name="Delaby M."/>
            <person name="Nieves C."/>
            <person name="Viehboeck T."/>
            <person name="Krause N."/>
            <person name="Rivera-Millot A."/>
            <person name="Nakamura A."/>
            <person name="Vischer N."/>
            <person name="VanNieuwenhze M."/>
            <person name="Brun Y."/>
            <person name="Cava F."/>
            <person name="Bulgheresi S."/>
            <person name="Veyrier F."/>
        </authorList>
    </citation>
    <scope>NUCLEOTIDE SEQUENCE [LARGE SCALE GENOMIC DNA]</scope>
    <source>
        <strain evidence="1 2">CCUG 63373m</strain>
    </source>
</reference>
<evidence type="ECO:0000313" key="2">
    <source>
        <dbReference type="Proteomes" id="UP000829817"/>
    </source>
</evidence>
<dbReference type="Gene3D" id="1.25.40.10">
    <property type="entry name" value="Tetratricopeptide repeat domain"/>
    <property type="match status" value="1"/>
</dbReference>
<organism evidence="1 2">
    <name type="scientific">Uruburuella testudinis</name>
    <dbReference type="NCBI Taxonomy" id="1282863"/>
    <lineage>
        <taxon>Bacteria</taxon>
        <taxon>Pseudomonadati</taxon>
        <taxon>Pseudomonadota</taxon>
        <taxon>Betaproteobacteria</taxon>
        <taxon>Neisseriales</taxon>
        <taxon>Neisseriaceae</taxon>
        <taxon>Uruburuella</taxon>
    </lineage>
</organism>
<accession>A0ABY4DUJ8</accession>
<evidence type="ECO:0008006" key="3">
    <source>
        <dbReference type="Google" id="ProtNLM"/>
    </source>
</evidence>
<evidence type="ECO:0000313" key="1">
    <source>
        <dbReference type="EMBL" id="UOO82715.1"/>
    </source>
</evidence>
<dbReference type="RefSeq" id="WP_244786700.1">
    <property type="nucleotide sequence ID" value="NZ_CP091508.1"/>
</dbReference>
<name>A0ABY4DUJ8_9NEIS</name>
<keyword evidence="2" id="KW-1185">Reference proteome</keyword>
<dbReference type="SUPFAM" id="SSF48452">
    <property type="entry name" value="TPR-like"/>
    <property type="match status" value="1"/>
</dbReference>
<proteinExistence type="predicted"/>
<dbReference type="EMBL" id="CP091508">
    <property type="protein sequence ID" value="UOO82715.1"/>
    <property type="molecule type" value="Genomic_DNA"/>
</dbReference>
<sequence length="426" mass="47472">MKPKRLTQQQLKIQQQLDRISAAFKQNMAAGRFAEAMHDALRAHKLIPQAVAPLSDAATAAVKGGLWQEGAQYAKKALQRNPEHLNSFDALAHAYGGLQDWQNCRRYGLQALQLRDRQVMAAHPQLPELPPLAPAREGKKIIAFSLFGAQSAYIEPAVMNTELAAAVYPGWVCRFYVDGSVPENALQRLRDNGAEVVRVAQAWEHWPGTMWRFLAMDDAEAERVLFRDADSVISPREARAVAEWVQSGKHFHTLRDGGTHTELILAGLWGAVAGAVPDMCGKIEAYVAAGVSSRHFADQWFLREKIWPYVRQSLQGHDRIFGFMDAAPFPDTDPFDYNHFHVGCDEGNAVFRAVVNIADGTPVRWTLFSKIQPLPNRDYSFNVQAERRICSYHGVVAGGQVSGQIPRRYSKGFADGNSRLTVDIVK</sequence>
<protein>
    <recommendedName>
        <fullName evidence="3">Tetratricopeptide repeat protein</fullName>
    </recommendedName>
</protein>
<dbReference type="Proteomes" id="UP000829817">
    <property type="component" value="Chromosome"/>
</dbReference>
<gene>
    <name evidence="1" type="ORF">LVJ83_04425</name>
</gene>
<dbReference type="InterPro" id="IPR011990">
    <property type="entry name" value="TPR-like_helical_dom_sf"/>
</dbReference>